<dbReference type="InterPro" id="IPR009057">
    <property type="entry name" value="Homeodomain-like_sf"/>
</dbReference>
<proteinExistence type="predicted"/>
<feature type="domain" description="HTH tetR-type" evidence="5">
    <location>
        <begin position="214"/>
        <end position="274"/>
    </location>
</feature>
<dbReference type="Gene3D" id="1.10.357.10">
    <property type="entry name" value="Tetracycline Repressor, domain 2"/>
    <property type="match status" value="2"/>
</dbReference>
<organism evidence="6 7">
    <name type="scientific">Gordonia humi</name>
    <dbReference type="NCBI Taxonomy" id="686429"/>
    <lineage>
        <taxon>Bacteria</taxon>
        <taxon>Bacillati</taxon>
        <taxon>Actinomycetota</taxon>
        <taxon>Actinomycetes</taxon>
        <taxon>Mycobacteriales</taxon>
        <taxon>Gordoniaceae</taxon>
        <taxon>Gordonia</taxon>
    </lineage>
</organism>
<keyword evidence="1" id="KW-0805">Transcription regulation</keyword>
<feature type="domain" description="HTH tetR-type" evidence="5">
    <location>
        <begin position="16"/>
        <end position="76"/>
    </location>
</feature>
<dbReference type="PANTHER" id="PTHR30055:SF234">
    <property type="entry name" value="HTH-TYPE TRANSCRIPTIONAL REGULATOR BETI"/>
    <property type="match status" value="1"/>
</dbReference>
<comment type="caution">
    <text evidence="6">The sequence shown here is derived from an EMBL/GenBank/DDBJ whole genome shotgun (WGS) entry which is preliminary data.</text>
</comment>
<dbReference type="PRINTS" id="PR00455">
    <property type="entry name" value="HTHTETR"/>
</dbReference>
<dbReference type="AlphaFoldDB" id="A0A840EZE0"/>
<keyword evidence="3" id="KW-0804">Transcription</keyword>
<dbReference type="InterPro" id="IPR001647">
    <property type="entry name" value="HTH_TetR"/>
</dbReference>
<evidence type="ECO:0000259" key="5">
    <source>
        <dbReference type="PROSITE" id="PS50977"/>
    </source>
</evidence>
<evidence type="ECO:0000313" key="6">
    <source>
        <dbReference type="EMBL" id="MBB4137002.1"/>
    </source>
</evidence>
<reference evidence="6 7" key="1">
    <citation type="submission" date="2020-08" db="EMBL/GenBank/DDBJ databases">
        <title>Sequencing the genomes of 1000 actinobacteria strains.</title>
        <authorList>
            <person name="Klenk H.-P."/>
        </authorList>
    </citation>
    <scope>NUCLEOTIDE SEQUENCE [LARGE SCALE GENOMIC DNA]</scope>
    <source>
        <strain evidence="6 7">DSM 45298</strain>
    </source>
</reference>
<dbReference type="Pfam" id="PF00440">
    <property type="entry name" value="TetR_N"/>
    <property type="match status" value="2"/>
</dbReference>
<keyword evidence="2 4" id="KW-0238">DNA-binding</keyword>
<evidence type="ECO:0000256" key="2">
    <source>
        <dbReference type="ARBA" id="ARBA00023125"/>
    </source>
</evidence>
<dbReference type="SUPFAM" id="SSF46689">
    <property type="entry name" value="Homeodomain-like"/>
    <property type="match status" value="2"/>
</dbReference>
<sequence>MTARPSPTPRTRTRPADRREMVLKTASDAFGARGYAATRLIDIADEVGISAPALYRHFPTKYDLFAAAVDRLSEDVSTAVAEVTACDDPRDELRAVLAAFTETFLDHRVSGNLYRWEQRVLREPDRVRTREARIGLHRRLRSLIEAARPGLVRPSADLLTVAALSVAASPATHRVTMPRRAATDLVAGAAMTLLDVDLPAPTPTPAESPGLVPAGRRESILAAAVALFAHEGFHEVTVEDIGAAVGLPASGVYRHFSSKSAILTASLWRTADRTTDAVASALARAQTPEQALFSLASSYSTLCVDDPDIMSVYLSGTGSLPDDELRALRRQQRTTVDEWATWVVRARPDLTAPAARFLVHASLNLAGDLVIGRPDVDAPTVAAASAAVLLG</sequence>
<protein>
    <submittedName>
        <fullName evidence="6">AcrR family transcriptional regulator</fullName>
    </submittedName>
</protein>
<gene>
    <name evidence="6" type="ORF">BKA16_003554</name>
</gene>
<feature type="DNA-binding region" description="H-T-H motif" evidence="4">
    <location>
        <begin position="237"/>
        <end position="256"/>
    </location>
</feature>
<name>A0A840EZE0_9ACTN</name>
<keyword evidence="7" id="KW-1185">Reference proteome</keyword>
<dbReference type="Proteomes" id="UP000551501">
    <property type="component" value="Unassembled WGS sequence"/>
</dbReference>
<dbReference type="Gene3D" id="1.10.10.60">
    <property type="entry name" value="Homeodomain-like"/>
    <property type="match status" value="2"/>
</dbReference>
<feature type="DNA-binding region" description="H-T-H motif" evidence="4">
    <location>
        <begin position="39"/>
        <end position="58"/>
    </location>
</feature>
<evidence type="ECO:0000256" key="1">
    <source>
        <dbReference type="ARBA" id="ARBA00023015"/>
    </source>
</evidence>
<evidence type="ECO:0000313" key="7">
    <source>
        <dbReference type="Proteomes" id="UP000551501"/>
    </source>
</evidence>
<dbReference type="GO" id="GO:0003700">
    <property type="term" value="F:DNA-binding transcription factor activity"/>
    <property type="evidence" value="ECO:0007669"/>
    <property type="project" value="TreeGrafter"/>
</dbReference>
<dbReference type="RefSeq" id="WP_246371811.1">
    <property type="nucleotide sequence ID" value="NZ_BAABHL010000126.1"/>
</dbReference>
<evidence type="ECO:0000256" key="3">
    <source>
        <dbReference type="ARBA" id="ARBA00023163"/>
    </source>
</evidence>
<dbReference type="EMBL" id="JACIFP010000001">
    <property type="protein sequence ID" value="MBB4137002.1"/>
    <property type="molecule type" value="Genomic_DNA"/>
</dbReference>
<dbReference type="PANTHER" id="PTHR30055">
    <property type="entry name" value="HTH-TYPE TRANSCRIPTIONAL REGULATOR RUTR"/>
    <property type="match status" value="1"/>
</dbReference>
<dbReference type="PROSITE" id="PS50977">
    <property type="entry name" value="HTH_TETR_2"/>
    <property type="match status" value="2"/>
</dbReference>
<accession>A0A840EZE0</accession>
<evidence type="ECO:0000256" key="4">
    <source>
        <dbReference type="PROSITE-ProRule" id="PRU00335"/>
    </source>
</evidence>
<dbReference type="GO" id="GO:0000976">
    <property type="term" value="F:transcription cis-regulatory region binding"/>
    <property type="evidence" value="ECO:0007669"/>
    <property type="project" value="TreeGrafter"/>
</dbReference>
<dbReference type="InterPro" id="IPR050109">
    <property type="entry name" value="HTH-type_TetR-like_transc_reg"/>
</dbReference>